<evidence type="ECO:0000313" key="4">
    <source>
        <dbReference type="EMBL" id="WAT92035.1"/>
    </source>
</evidence>
<dbReference type="OrthoDB" id="5890310at2"/>
<sequence>MNEFVLRLMKCARSYETFISAKLLSKQNINADELASIQQEAISTFPELKTYQQGQGSETVELELFNKVLHNMMRKIGFRVPEEQCGNTSSIYIRRG</sequence>
<gene>
    <name evidence="3" type="ORF">CA163_09220</name>
    <name evidence="2" type="ORF">HKB21_17655</name>
    <name evidence="4" type="ORF">O1Q84_21940</name>
    <name evidence="1" type="ORF">QX249_01615</name>
</gene>
<reference evidence="4" key="3">
    <citation type="submission" date="2022-12" db="EMBL/GenBank/DDBJ databases">
        <title>Vibrio parahaemolyticus become highly virulent by producing novel Tc toxins.</title>
        <authorList>
            <person name="Yang F."/>
            <person name="You Y."/>
            <person name="Lai Q."/>
            <person name="Xu L."/>
            <person name="Li F."/>
        </authorList>
    </citation>
    <scope>NUCLEOTIDE SEQUENCE</scope>
    <source>
        <strain evidence="4">Vp-HL-202005</strain>
    </source>
</reference>
<dbReference type="Proteomes" id="UP001253193">
    <property type="component" value="Unassembled WGS sequence"/>
</dbReference>
<dbReference type="EMBL" id="JAUHGG010000001">
    <property type="protein sequence ID" value="MDS1819337.1"/>
    <property type="molecule type" value="Genomic_DNA"/>
</dbReference>
<dbReference type="OMA" id="FRIPASH"/>
<dbReference type="EMBL" id="NIXT01000409">
    <property type="protein sequence ID" value="OXE33116.1"/>
    <property type="molecule type" value="Genomic_DNA"/>
</dbReference>
<dbReference type="EMBL" id="CP114195">
    <property type="protein sequence ID" value="WAT92035.1"/>
    <property type="molecule type" value="Genomic_DNA"/>
</dbReference>
<dbReference type="Proteomes" id="UP000214596">
    <property type="component" value="Unassembled WGS sequence"/>
</dbReference>
<dbReference type="GeneID" id="1192245"/>
<dbReference type="RefSeq" id="WP_011106533.1">
    <property type="nucleotide sequence ID" value="NZ_CAMFHK010000003.1"/>
</dbReference>
<evidence type="ECO:0000313" key="3">
    <source>
        <dbReference type="EMBL" id="OXE33116.1"/>
    </source>
</evidence>
<accession>A0A072GG77</accession>
<evidence type="ECO:0000313" key="1">
    <source>
        <dbReference type="EMBL" id="MDS1819337.1"/>
    </source>
</evidence>
<organism evidence="3 5">
    <name type="scientific">Vibrio parahaemolyticus</name>
    <dbReference type="NCBI Taxonomy" id="670"/>
    <lineage>
        <taxon>Bacteria</taxon>
        <taxon>Pseudomonadati</taxon>
        <taxon>Pseudomonadota</taxon>
        <taxon>Gammaproteobacteria</taxon>
        <taxon>Vibrionales</taxon>
        <taxon>Vibrionaceae</taxon>
        <taxon>Vibrio</taxon>
    </lineage>
</organism>
<reference evidence="2 6" key="2">
    <citation type="submission" date="2020-04" db="EMBL/GenBank/DDBJ databases">
        <title>Whole-genome sequencing of Vibrio spp. from China reveals different genetic environments of blaCTX-M-14 among diverse lineages.</title>
        <authorList>
            <person name="Zheng Z."/>
            <person name="Ye L."/>
            <person name="Chen S."/>
        </authorList>
    </citation>
    <scope>NUCLEOTIDE SEQUENCE [LARGE SCALE GENOMIC DNA]</scope>
    <source>
        <strain evidence="2 6">Vb0574</strain>
    </source>
</reference>
<evidence type="ECO:0000313" key="5">
    <source>
        <dbReference type="Proteomes" id="UP000214596"/>
    </source>
</evidence>
<protein>
    <submittedName>
        <fullName evidence="3">Uncharacterized protein</fullName>
    </submittedName>
</protein>
<name>A0A072GG77_VIBPH</name>
<reference evidence="1" key="4">
    <citation type="submission" date="2023-06" db="EMBL/GenBank/DDBJ databases">
        <title>Genomic Diversity of Vibrio spp. and Metagenomic Analysis of Pathogens in Florida Gulf Coastal Waters Following Hurricane Ian.</title>
        <authorList>
            <person name="Brumfield K.D."/>
        </authorList>
    </citation>
    <scope>NUCLEOTIDE SEQUENCE</scope>
    <source>
        <strain evidence="1">WBS2B-138</strain>
    </source>
</reference>
<dbReference type="AlphaFoldDB" id="A0A072GG77"/>
<evidence type="ECO:0000313" key="2">
    <source>
        <dbReference type="EMBL" id="NMU27433.1"/>
    </source>
</evidence>
<dbReference type="Proteomes" id="UP000555836">
    <property type="component" value="Unassembled WGS sequence"/>
</dbReference>
<proteinExistence type="predicted"/>
<reference evidence="3 5" key="1">
    <citation type="journal article" date="2017" name="Appl. Environ. Microbiol.">
        <title>Parallel evolution of two clades of a major Atlantic endemic Vibrio parahaemolyticus pathogen lineage by independent acquisition of related pathogenicity islands.</title>
        <authorList>
            <person name="Xu F."/>
            <person name="Gonzalez-Escalona N."/>
            <person name="Drees K.P."/>
            <person name="Sebra R.P."/>
            <person name="Cooper V.S."/>
            <person name="Jones S.H."/>
            <person name="Whistler C.A."/>
        </authorList>
    </citation>
    <scope>NUCLEOTIDE SEQUENCE [LARGE SCALE GENOMIC DNA]</scope>
    <source>
        <strain evidence="3 5">MAVP-3</strain>
    </source>
</reference>
<dbReference type="EMBL" id="JABCLD010001806">
    <property type="protein sequence ID" value="NMU27433.1"/>
    <property type="molecule type" value="Genomic_DNA"/>
</dbReference>
<evidence type="ECO:0000313" key="6">
    <source>
        <dbReference type="Proteomes" id="UP000555836"/>
    </source>
</evidence>
<dbReference type="Proteomes" id="UP001156560">
    <property type="component" value="Chromosome 2"/>
</dbReference>